<feature type="transmembrane region" description="Helical" evidence="6">
    <location>
        <begin position="262"/>
        <end position="284"/>
    </location>
</feature>
<dbReference type="SUPFAM" id="SSF56784">
    <property type="entry name" value="HAD-like"/>
    <property type="match status" value="1"/>
</dbReference>
<dbReference type="InterPro" id="IPR023299">
    <property type="entry name" value="ATPase_P-typ_cyto_dom_N"/>
</dbReference>
<evidence type="ECO:0000256" key="3">
    <source>
        <dbReference type="ARBA" id="ARBA00022692"/>
    </source>
</evidence>
<sequence length="303" mass="32791">AIAFDKTKTLTLGEPEISDIVTFNGFKNEDVLACAAGLEIFSEHPIAKSLIDKAKELGIDTHKFYDFESITGKGVKGQCTVCEDSAHFLGSLKFIKEQQNIKVDREIIDKIDEYEKQGKTVIVMSENATIKGIIAITDKMRDEAKSIIENIKKLGIKPVILTGDTNASAKYIASALSIEETKASLLPQDKAEEIERLKQKYRSVAMLGDGVNDAPALASASVGISMGSVGSDVAIENSDIALMNDNLRTLPYLLKLGKKSSAIIKFNIIAAILIKFIVLILATFGLSNLTLAIFADVGVTIFC</sequence>
<dbReference type="Pfam" id="PF00702">
    <property type="entry name" value="Hydrolase"/>
    <property type="match status" value="1"/>
</dbReference>
<dbReference type="Gene3D" id="3.40.1110.10">
    <property type="entry name" value="Calcium-transporting ATPase, cytoplasmic domain N"/>
    <property type="match status" value="1"/>
</dbReference>
<accession>X1EFW4</accession>
<feature type="non-terminal residue" evidence="7">
    <location>
        <position position="303"/>
    </location>
</feature>
<evidence type="ECO:0000256" key="4">
    <source>
        <dbReference type="ARBA" id="ARBA00022989"/>
    </source>
</evidence>
<dbReference type="NCBIfam" id="TIGR01494">
    <property type="entry name" value="ATPase_P-type"/>
    <property type="match status" value="1"/>
</dbReference>
<dbReference type="GO" id="GO:0016020">
    <property type="term" value="C:membrane"/>
    <property type="evidence" value="ECO:0007669"/>
    <property type="project" value="UniProtKB-SubCell"/>
</dbReference>
<evidence type="ECO:0000256" key="1">
    <source>
        <dbReference type="ARBA" id="ARBA00004370"/>
    </source>
</evidence>
<dbReference type="InterPro" id="IPR051014">
    <property type="entry name" value="Cation_Transport_ATPase_IB"/>
</dbReference>
<evidence type="ECO:0000256" key="6">
    <source>
        <dbReference type="SAM" id="Phobius"/>
    </source>
</evidence>
<proteinExistence type="inferred from homology"/>
<dbReference type="EMBL" id="BARU01010338">
    <property type="protein sequence ID" value="GAH32201.1"/>
    <property type="molecule type" value="Genomic_DNA"/>
</dbReference>
<dbReference type="PANTHER" id="PTHR48085">
    <property type="entry name" value="CADMIUM/ZINC-TRANSPORTING ATPASE HMA2-RELATED"/>
    <property type="match status" value="1"/>
</dbReference>
<evidence type="ECO:0000256" key="5">
    <source>
        <dbReference type="ARBA" id="ARBA00023136"/>
    </source>
</evidence>
<protein>
    <recommendedName>
        <fullName evidence="8">HMA domain-containing protein</fullName>
    </recommendedName>
</protein>
<comment type="subcellular location">
    <subcellularLocation>
        <location evidence="1">Membrane</location>
    </subcellularLocation>
</comment>
<dbReference type="InterPro" id="IPR023214">
    <property type="entry name" value="HAD_sf"/>
</dbReference>
<comment type="caution">
    <text evidence="7">The sequence shown here is derived from an EMBL/GenBank/DDBJ whole genome shotgun (WGS) entry which is preliminary data.</text>
</comment>
<gene>
    <name evidence="7" type="ORF">S03H2_19738</name>
</gene>
<dbReference type="InterPro" id="IPR036412">
    <property type="entry name" value="HAD-like_sf"/>
</dbReference>
<evidence type="ECO:0000313" key="7">
    <source>
        <dbReference type="EMBL" id="GAH32201.1"/>
    </source>
</evidence>
<name>X1EFW4_9ZZZZ</name>
<dbReference type="InterPro" id="IPR001757">
    <property type="entry name" value="P_typ_ATPase"/>
</dbReference>
<dbReference type="Gene3D" id="3.40.50.1000">
    <property type="entry name" value="HAD superfamily/HAD-like"/>
    <property type="match status" value="1"/>
</dbReference>
<dbReference type="PRINTS" id="PR00119">
    <property type="entry name" value="CATATPASE"/>
</dbReference>
<evidence type="ECO:0008006" key="8">
    <source>
        <dbReference type="Google" id="ProtNLM"/>
    </source>
</evidence>
<dbReference type="AlphaFoldDB" id="X1EFW4"/>
<keyword evidence="3 6" id="KW-0812">Transmembrane</keyword>
<dbReference type="GO" id="GO:0016887">
    <property type="term" value="F:ATP hydrolysis activity"/>
    <property type="evidence" value="ECO:0007669"/>
    <property type="project" value="InterPro"/>
</dbReference>
<keyword evidence="5 6" id="KW-0472">Membrane</keyword>
<feature type="non-terminal residue" evidence="7">
    <location>
        <position position="1"/>
    </location>
</feature>
<dbReference type="GO" id="GO:0015086">
    <property type="term" value="F:cadmium ion transmembrane transporter activity"/>
    <property type="evidence" value="ECO:0007669"/>
    <property type="project" value="TreeGrafter"/>
</dbReference>
<reference evidence="7" key="1">
    <citation type="journal article" date="2014" name="Front. Microbiol.">
        <title>High frequency of phylogenetically diverse reductive dehalogenase-homologous genes in deep subseafloor sedimentary metagenomes.</title>
        <authorList>
            <person name="Kawai M."/>
            <person name="Futagami T."/>
            <person name="Toyoda A."/>
            <person name="Takaki Y."/>
            <person name="Nishi S."/>
            <person name="Hori S."/>
            <person name="Arai W."/>
            <person name="Tsubouchi T."/>
            <person name="Morono Y."/>
            <person name="Uchiyama I."/>
            <person name="Ito T."/>
            <person name="Fujiyama A."/>
            <person name="Inagaki F."/>
            <person name="Takami H."/>
        </authorList>
    </citation>
    <scope>NUCLEOTIDE SEQUENCE</scope>
    <source>
        <strain evidence="7">Expedition CK06-06</strain>
    </source>
</reference>
<organism evidence="7">
    <name type="scientific">marine sediment metagenome</name>
    <dbReference type="NCBI Taxonomy" id="412755"/>
    <lineage>
        <taxon>unclassified sequences</taxon>
        <taxon>metagenomes</taxon>
        <taxon>ecological metagenomes</taxon>
    </lineage>
</organism>
<evidence type="ECO:0000256" key="2">
    <source>
        <dbReference type="ARBA" id="ARBA00006024"/>
    </source>
</evidence>
<dbReference type="PANTHER" id="PTHR48085:SF5">
    <property type="entry name" value="CADMIUM_ZINC-TRANSPORTING ATPASE HMA4-RELATED"/>
    <property type="match status" value="1"/>
</dbReference>
<comment type="similarity">
    <text evidence="2">Belongs to the cation transport ATPase (P-type) (TC 3.A.3) family. Type IB subfamily.</text>
</comment>
<dbReference type="GO" id="GO:0005524">
    <property type="term" value="F:ATP binding"/>
    <property type="evidence" value="ECO:0007669"/>
    <property type="project" value="InterPro"/>
</dbReference>
<keyword evidence="4 6" id="KW-1133">Transmembrane helix</keyword>